<name>A0A1E5L9T9_9FIRM</name>
<keyword evidence="6" id="KW-0804">Transcription</keyword>
<evidence type="ECO:0000256" key="6">
    <source>
        <dbReference type="ARBA" id="ARBA00023163"/>
    </source>
</evidence>
<dbReference type="EMBL" id="MJAT01000001">
    <property type="protein sequence ID" value="OEH86723.1"/>
    <property type="molecule type" value="Genomic_DNA"/>
</dbReference>
<dbReference type="RefSeq" id="WP_069700600.1">
    <property type="nucleotide sequence ID" value="NZ_MJAT01000001.1"/>
</dbReference>
<keyword evidence="5" id="KW-0805">Transcription regulation</keyword>
<keyword evidence="3" id="KW-0678">Repressor</keyword>
<evidence type="ECO:0000313" key="8">
    <source>
        <dbReference type="EMBL" id="OEH86723.1"/>
    </source>
</evidence>
<organism evidence="8 9">
    <name type="scientific">Desulfuribacillus stibiiarsenatis</name>
    <dbReference type="NCBI Taxonomy" id="1390249"/>
    <lineage>
        <taxon>Bacteria</taxon>
        <taxon>Bacillati</taxon>
        <taxon>Bacillota</taxon>
        <taxon>Desulfuribacillia</taxon>
        <taxon>Desulfuribacillales</taxon>
        <taxon>Desulfuribacillaceae</taxon>
        <taxon>Desulfuribacillus</taxon>
    </lineage>
</organism>
<evidence type="ECO:0000256" key="4">
    <source>
        <dbReference type="ARBA" id="ARBA00022795"/>
    </source>
</evidence>
<evidence type="ECO:0000313" key="9">
    <source>
        <dbReference type="Proteomes" id="UP000095255"/>
    </source>
</evidence>
<sequence>MKINDLGRVGAIQAYQKANKAQGAKKAEAKKDELQISKAGQELLQVQKSDILNPSSRAEKVERLKEQYESGTYQVNSKVVAEKMLQENSWLLK</sequence>
<dbReference type="InterPro" id="IPR007412">
    <property type="entry name" value="FlgM"/>
</dbReference>
<reference evidence="8 9" key="1">
    <citation type="submission" date="2016-09" db="EMBL/GenBank/DDBJ databases">
        <title>Desulfuribacillus arsenicus sp. nov., an obligately anaerobic, dissimilatory arsenic- and antimonate-reducing bacterium isolated from anoxic sediments.</title>
        <authorList>
            <person name="Abin C.A."/>
            <person name="Hollibaugh J.T."/>
        </authorList>
    </citation>
    <scope>NUCLEOTIDE SEQUENCE [LARGE SCALE GENOMIC DNA]</scope>
    <source>
        <strain evidence="8 9">MLFW-2</strain>
    </source>
</reference>
<dbReference type="STRING" id="1390249.BHU72_00145"/>
<keyword evidence="8" id="KW-0282">Flagellum</keyword>
<proteinExistence type="inferred from homology"/>
<evidence type="ECO:0000256" key="1">
    <source>
        <dbReference type="ARBA" id="ARBA00005322"/>
    </source>
</evidence>
<keyword evidence="8" id="KW-0969">Cilium</keyword>
<dbReference type="Pfam" id="PF04316">
    <property type="entry name" value="FlgM"/>
    <property type="match status" value="1"/>
</dbReference>
<keyword evidence="8" id="KW-0966">Cell projection</keyword>
<evidence type="ECO:0000256" key="3">
    <source>
        <dbReference type="ARBA" id="ARBA00022491"/>
    </source>
</evidence>
<evidence type="ECO:0000256" key="2">
    <source>
        <dbReference type="ARBA" id="ARBA00017823"/>
    </source>
</evidence>
<comment type="caution">
    <text evidence="8">The sequence shown here is derived from an EMBL/GenBank/DDBJ whole genome shotgun (WGS) entry which is preliminary data.</text>
</comment>
<evidence type="ECO:0000256" key="5">
    <source>
        <dbReference type="ARBA" id="ARBA00023015"/>
    </source>
</evidence>
<dbReference type="GO" id="GO:0044781">
    <property type="term" value="P:bacterial-type flagellum organization"/>
    <property type="evidence" value="ECO:0007669"/>
    <property type="project" value="UniProtKB-KW"/>
</dbReference>
<dbReference type="NCBIfam" id="TIGR03824">
    <property type="entry name" value="FlgM_jcvi"/>
    <property type="match status" value="1"/>
</dbReference>
<dbReference type="GO" id="GO:0045892">
    <property type="term" value="P:negative regulation of DNA-templated transcription"/>
    <property type="evidence" value="ECO:0007669"/>
    <property type="project" value="InterPro"/>
</dbReference>
<protein>
    <recommendedName>
        <fullName evidence="2">Negative regulator of flagellin synthesis</fullName>
    </recommendedName>
</protein>
<keyword evidence="9" id="KW-1185">Reference proteome</keyword>
<keyword evidence="4" id="KW-1005">Bacterial flagellum biogenesis</keyword>
<accession>A0A1E5L9T9</accession>
<dbReference type="AlphaFoldDB" id="A0A1E5L9T9"/>
<feature type="domain" description="Anti-sigma-28 factor FlgM C-terminal" evidence="7">
    <location>
        <begin position="32"/>
        <end position="86"/>
    </location>
</feature>
<dbReference type="OrthoDB" id="2382241at2"/>
<gene>
    <name evidence="8" type="ORF">BHU72_00145</name>
</gene>
<dbReference type="InterPro" id="IPR031316">
    <property type="entry name" value="FlgM_C"/>
</dbReference>
<evidence type="ECO:0000259" key="7">
    <source>
        <dbReference type="Pfam" id="PF04316"/>
    </source>
</evidence>
<dbReference type="InterPro" id="IPR035890">
    <property type="entry name" value="Anti-sigma-28_factor_FlgM_sf"/>
</dbReference>
<dbReference type="Proteomes" id="UP000095255">
    <property type="component" value="Unassembled WGS sequence"/>
</dbReference>
<dbReference type="SUPFAM" id="SSF101498">
    <property type="entry name" value="Anti-sigma factor FlgM"/>
    <property type="match status" value="1"/>
</dbReference>
<comment type="similarity">
    <text evidence="1">Belongs to the FlgM family.</text>
</comment>